<dbReference type="PROSITE" id="PS50013">
    <property type="entry name" value="CHROMO_2"/>
    <property type="match status" value="2"/>
</dbReference>
<dbReference type="InterPro" id="IPR025260">
    <property type="entry name" value="CHD1-like_C"/>
</dbReference>
<dbReference type="InterPro" id="IPR056302">
    <property type="entry name" value="CHD1-2/Hrp3_HTH"/>
</dbReference>
<dbReference type="InterPro" id="IPR016197">
    <property type="entry name" value="Chromo-like_dom_sf"/>
</dbReference>
<dbReference type="Pfam" id="PF23588">
    <property type="entry name" value="HTH_CHD1_Hrp3"/>
    <property type="match status" value="1"/>
</dbReference>
<keyword evidence="5" id="KW-0547">Nucleotide-binding</keyword>
<dbReference type="GO" id="GO:0003677">
    <property type="term" value="F:DNA binding"/>
    <property type="evidence" value="ECO:0007669"/>
    <property type="project" value="UniProtKB-KW"/>
</dbReference>
<dbReference type="SMART" id="SM01176">
    <property type="entry name" value="DUF4208"/>
    <property type="match status" value="1"/>
</dbReference>
<evidence type="ECO:0000259" key="13">
    <source>
        <dbReference type="PROSITE" id="PS50013"/>
    </source>
</evidence>
<dbReference type="Pfam" id="PF00271">
    <property type="entry name" value="Helicase_C"/>
    <property type="match status" value="1"/>
</dbReference>
<feature type="compositionally biased region" description="Polar residues" evidence="12">
    <location>
        <begin position="40"/>
        <end position="52"/>
    </location>
</feature>
<dbReference type="SMART" id="SM00490">
    <property type="entry name" value="HELICc"/>
    <property type="match status" value="1"/>
</dbReference>
<proteinExistence type="inferred from homology"/>
<evidence type="ECO:0000313" key="17">
    <source>
        <dbReference type="Proteomes" id="UP000217199"/>
    </source>
</evidence>
<dbReference type="Proteomes" id="UP000217199">
    <property type="component" value="Unassembled WGS sequence"/>
</dbReference>
<dbReference type="FunCoup" id="A0A286UH02">
    <property type="interactions" value="489"/>
</dbReference>
<dbReference type="Pfam" id="PF18196">
    <property type="entry name" value="Cdh1_DBD_1"/>
    <property type="match status" value="1"/>
</dbReference>
<comment type="caution">
    <text evidence="16">The sequence shown here is derived from an EMBL/GenBank/DDBJ whole genome shotgun (WGS) entry which is preliminary data.</text>
</comment>
<feature type="region of interest" description="Disordered" evidence="12">
    <location>
        <begin position="867"/>
        <end position="887"/>
    </location>
</feature>
<dbReference type="GO" id="GO:0140658">
    <property type="term" value="F:ATP-dependent chromatin remodeler activity"/>
    <property type="evidence" value="ECO:0007669"/>
    <property type="project" value="TreeGrafter"/>
</dbReference>
<gene>
    <name evidence="16" type="ORF">PNOK_0564200</name>
</gene>
<dbReference type="OrthoDB" id="5857104at2759"/>
<dbReference type="GO" id="GO:0034728">
    <property type="term" value="P:nucleosome organization"/>
    <property type="evidence" value="ECO:0007669"/>
    <property type="project" value="TreeGrafter"/>
</dbReference>
<dbReference type="GO" id="GO:0016887">
    <property type="term" value="F:ATP hydrolysis activity"/>
    <property type="evidence" value="ECO:0007669"/>
    <property type="project" value="TreeGrafter"/>
</dbReference>
<evidence type="ECO:0000256" key="9">
    <source>
        <dbReference type="ARBA" id="ARBA00022853"/>
    </source>
</evidence>
<dbReference type="SUPFAM" id="SSF54160">
    <property type="entry name" value="Chromo domain-like"/>
    <property type="match status" value="2"/>
</dbReference>
<feature type="compositionally biased region" description="Low complexity" evidence="12">
    <location>
        <begin position="1252"/>
        <end position="1265"/>
    </location>
</feature>
<feature type="compositionally biased region" description="Acidic residues" evidence="12">
    <location>
        <begin position="109"/>
        <end position="119"/>
    </location>
</feature>
<keyword evidence="10" id="KW-0238">DNA-binding</keyword>
<evidence type="ECO:0000256" key="2">
    <source>
        <dbReference type="ARBA" id="ARBA00009220"/>
    </source>
</evidence>
<feature type="compositionally biased region" description="Basic residues" evidence="12">
    <location>
        <begin position="124"/>
        <end position="137"/>
    </location>
</feature>
<feature type="domain" description="Chromo" evidence="13">
    <location>
        <begin position="216"/>
        <end position="288"/>
    </location>
</feature>
<dbReference type="PROSITE" id="PS51192">
    <property type="entry name" value="HELICASE_ATP_BIND_1"/>
    <property type="match status" value="1"/>
</dbReference>
<reference evidence="16 17" key="1">
    <citation type="journal article" date="2017" name="Mol. Ecol.">
        <title>Comparative and population genomic landscape of Phellinus noxius: A hypervariable fungus causing root rot in trees.</title>
        <authorList>
            <person name="Chung C.L."/>
            <person name="Lee T.J."/>
            <person name="Akiba M."/>
            <person name="Lee H.H."/>
            <person name="Kuo T.H."/>
            <person name="Liu D."/>
            <person name="Ke H.M."/>
            <person name="Yokoi T."/>
            <person name="Roa M.B."/>
            <person name="Lu M.J."/>
            <person name="Chang Y.Y."/>
            <person name="Ann P.J."/>
            <person name="Tsai J.N."/>
            <person name="Chen C.Y."/>
            <person name="Tzean S.S."/>
            <person name="Ota Y."/>
            <person name="Hattori T."/>
            <person name="Sahashi N."/>
            <person name="Liou R.F."/>
            <person name="Kikuchi T."/>
            <person name="Tsai I.J."/>
        </authorList>
    </citation>
    <scope>NUCLEOTIDE SEQUENCE [LARGE SCALE GENOMIC DNA]</scope>
    <source>
        <strain evidence="16 17">FFPRI411160</strain>
    </source>
</reference>
<dbReference type="Gene3D" id="2.40.50.40">
    <property type="match status" value="2"/>
</dbReference>
<dbReference type="Pfam" id="PF13907">
    <property type="entry name" value="CHD1-like_C"/>
    <property type="match status" value="1"/>
</dbReference>
<evidence type="ECO:0000259" key="15">
    <source>
        <dbReference type="PROSITE" id="PS51194"/>
    </source>
</evidence>
<evidence type="ECO:0000256" key="5">
    <source>
        <dbReference type="ARBA" id="ARBA00022741"/>
    </source>
</evidence>
<evidence type="ECO:0000256" key="11">
    <source>
        <dbReference type="ARBA" id="ARBA00023242"/>
    </source>
</evidence>
<dbReference type="InterPro" id="IPR038718">
    <property type="entry name" value="SNF2-like_sf"/>
</dbReference>
<name>A0A286UH02_9AGAM</name>
<dbReference type="EC" id="3.6.4.12" evidence="3"/>
<dbReference type="GO" id="GO:0005524">
    <property type="term" value="F:ATP binding"/>
    <property type="evidence" value="ECO:0007669"/>
    <property type="project" value="UniProtKB-KW"/>
</dbReference>
<dbReference type="Gene3D" id="6.10.140.1440">
    <property type="match status" value="1"/>
</dbReference>
<evidence type="ECO:0000256" key="6">
    <source>
        <dbReference type="ARBA" id="ARBA00022801"/>
    </source>
</evidence>
<keyword evidence="11" id="KW-0539">Nucleus</keyword>
<dbReference type="GO" id="GO:0003682">
    <property type="term" value="F:chromatin binding"/>
    <property type="evidence" value="ECO:0007669"/>
    <property type="project" value="TreeGrafter"/>
</dbReference>
<evidence type="ECO:0000256" key="4">
    <source>
        <dbReference type="ARBA" id="ARBA00022737"/>
    </source>
</evidence>
<evidence type="ECO:0000256" key="8">
    <source>
        <dbReference type="ARBA" id="ARBA00022840"/>
    </source>
</evidence>
<dbReference type="SMART" id="SM00487">
    <property type="entry name" value="DEXDc"/>
    <property type="match status" value="1"/>
</dbReference>
<evidence type="ECO:0000259" key="14">
    <source>
        <dbReference type="PROSITE" id="PS51192"/>
    </source>
</evidence>
<dbReference type="FunFam" id="3.40.50.10810:FF:000005">
    <property type="entry name" value="Photoperiod-independent early flowering 1"/>
    <property type="match status" value="1"/>
</dbReference>
<accession>A0A286UH02</accession>
<comment type="subcellular location">
    <subcellularLocation>
        <location evidence="1">Nucleus</location>
    </subcellularLocation>
</comment>
<dbReference type="SUPFAM" id="SSF52540">
    <property type="entry name" value="P-loop containing nucleoside triphosphate hydrolases"/>
    <property type="match status" value="2"/>
</dbReference>
<feature type="compositionally biased region" description="Acidic residues" evidence="12">
    <location>
        <begin position="55"/>
        <end position="89"/>
    </location>
</feature>
<feature type="domain" description="Helicase C-terminal" evidence="15">
    <location>
        <begin position="716"/>
        <end position="872"/>
    </location>
</feature>
<dbReference type="InParanoid" id="A0A286UH02"/>
<dbReference type="SMART" id="SM00298">
    <property type="entry name" value="CHROMO"/>
    <property type="match status" value="1"/>
</dbReference>
<dbReference type="InterPro" id="IPR027417">
    <property type="entry name" value="P-loop_NTPase"/>
</dbReference>
<feature type="compositionally biased region" description="Basic and acidic residues" evidence="12">
    <location>
        <begin position="876"/>
        <end position="887"/>
    </location>
</feature>
<dbReference type="InterPro" id="IPR041150">
    <property type="entry name" value="Cdh1_DBD"/>
</dbReference>
<keyword evidence="4" id="KW-0677">Repeat</keyword>
<feature type="region of interest" description="Disordered" evidence="12">
    <location>
        <begin position="1003"/>
        <end position="1026"/>
    </location>
</feature>
<dbReference type="InterPro" id="IPR000330">
    <property type="entry name" value="SNF2_N"/>
</dbReference>
<dbReference type="GO" id="GO:0005634">
    <property type="term" value="C:nucleus"/>
    <property type="evidence" value="ECO:0007669"/>
    <property type="project" value="UniProtKB-SubCell"/>
</dbReference>
<keyword evidence="7" id="KW-0347">Helicase</keyword>
<feature type="compositionally biased region" description="Polar residues" evidence="12">
    <location>
        <begin position="1431"/>
        <end position="1445"/>
    </location>
</feature>
<dbReference type="InterPro" id="IPR000953">
    <property type="entry name" value="Chromo/chromo_shadow_dom"/>
</dbReference>
<dbReference type="CDD" id="cd18793">
    <property type="entry name" value="SF2_C_SNF"/>
    <property type="match status" value="1"/>
</dbReference>
<dbReference type="STRING" id="2282107.A0A286UH02"/>
<dbReference type="EMBL" id="NBII01000005">
    <property type="protein sequence ID" value="PAV18799.1"/>
    <property type="molecule type" value="Genomic_DNA"/>
</dbReference>
<dbReference type="GO" id="GO:0042393">
    <property type="term" value="F:histone binding"/>
    <property type="evidence" value="ECO:0007669"/>
    <property type="project" value="TreeGrafter"/>
</dbReference>
<keyword evidence="8" id="KW-0067">ATP-binding</keyword>
<evidence type="ECO:0000256" key="3">
    <source>
        <dbReference type="ARBA" id="ARBA00012551"/>
    </source>
</evidence>
<dbReference type="FunFam" id="3.40.50.300:FF:000130">
    <property type="entry name" value="Chromodomain-helicase-DNA-binding protein 2 isoform 1"/>
    <property type="match status" value="1"/>
</dbReference>
<feature type="region of interest" description="Disordered" evidence="12">
    <location>
        <begin position="1"/>
        <end position="177"/>
    </location>
</feature>
<dbReference type="InterPro" id="IPR049730">
    <property type="entry name" value="SNF2/RAD54-like_C"/>
</dbReference>
<keyword evidence="6" id="KW-0378">Hydrolase</keyword>
<dbReference type="Pfam" id="PF00385">
    <property type="entry name" value="Chromo"/>
    <property type="match status" value="1"/>
</dbReference>
<dbReference type="PANTHER" id="PTHR45623:SF14">
    <property type="entry name" value="CHROMODOMAIN-HELICASE-DNA-BINDING PROTEIN 1"/>
    <property type="match status" value="1"/>
</dbReference>
<dbReference type="Pfam" id="PF00176">
    <property type="entry name" value="SNF2-rel_dom"/>
    <property type="match status" value="1"/>
</dbReference>
<feature type="region of interest" description="Disordered" evidence="12">
    <location>
        <begin position="1252"/>
        <end position="1329"/>
    </location>
</feature>
<dbReference type="GO" id="GO:0000785">
    <property type="term" value="C:chromatin"/>
    <property type="evidence" value="ECO:0007669"/>
    <property type="project" value="TreeGrafter"/>
</dbReference>
<feature type="domain" description="Helicase ATP-binding" evidence="14">
    <location>
        <begin position="416"/>
        <end position="588"/>
    </location>
</feature>
<dbReference type="Gene3D" id="3.40.50.10810">
    <property type="entry name" value="Tandem AAA-ATPase domain"/>
    <property type="match status" value="1"/>
</dbReference>
<dbReference type="InterPro" id="IPR014001">
    <property type="entry name" value="Helicase_ATP-bd"/>
</dbReference>
<comment type="similarity">
    <text evidence="2">Belongs to the SNF2/RAD54 helicase family. SWR1 subfamily.</text>
</comment>
<dbReference type="CDD" id="cd18659">
    <property type="entry name" value="CD2_tandem"/>
    <property type="match status" value="1"/>
</dbReference>
<feature type="domain" description="Chromo" evidence="13">
    <location>
        <begin position="315"/>
        <end position="375"/>
    </location>
</feature>
<evidence type="ECO:0000256" key="7">
    <source>
        <dbReference type="ARBA" id="ARBA00022806"/>
    </source>
</evidence>
<protein>
    <recommendedName>
        <fullName evidence="3">DNA helicase</fullName>
        <ecNumber evidence="3">3.6.4.12</ecNumber>
    </recommendedName>
</protein>
<keyword evidence="17" id="KW-1185">Reference proteome</keyword>
<dbReference type="PROSITE" id="PS51194">
    <property type="entry name" value="HELICASE_CTER"/>
    <property type="match status" value="1"/>
</dbReference>
<dbReference type="InterPro" id="IPR023780">
    <property type="entry name" value="Chromo_domain"/>
</dbReference>
<dbReference type="InterPro" id="IPR001650">
    <property type="entry name" value="Helicase_C-like"/>
</dbReference>
<sequence>MAAPASDLYHRHYTPAPELSDDNMPVESDDASADNDYPPTHSSLNQPSTSHIPVNDDETDADGDADADADGDADAEADPDYDDEGENDVGNDVYAAPGGSGLSSKGYDDESDDGSFADEEYGKKKSSKKKKVSKPKVSRTPAPVINRQADSDSDSDYGSRSKKKKKPRVADENIRMSSRGVKVPNYVDDVQNFEEFEEDEGAEYYVADPNSQYEDHEIEGVYYHMRDEDRKDDPEDLWHDNVRYHIKWKGFSHLHNTDENYEFLKRYKGLKRVDNYIKAYKAFKARLEDKSLSREDEEALILDKERERQDLETFKTVERIVAMRETPDDVEYFCKWQGLAYEHCTWEVLDEIKPIAKEQIDAFQIREKEGRFPYRSQQYSRDKRPEFVKIKKDPDYIVATGGELKEFQLTGLNWLAYLWSKGENGILADEMGLGKTVQTVSFLSYLFHQHNQFGPFLVIVPLSTITAWQMQFATWAPDLNVICYIGSGRSREVIRNYEIYAEPGKSKKVKMNVLLTTYELILRDAAMLGDIKWQALAVDEAHRLKNSESQLYEALKTFHAASKLLITGTPLQNNVKELLALMHFLMPEKFALTNEFDLTDADHETKIKELHKQLESLMLRRLKRDVVKSLPTKSERILRVEMSSLQTLFYKNILTKNYQGLVKSANGNNNISLLNIAMELKKAANHPYLFDGAEPVSTNREETLKGLVMSSGKMVLLDKLLAKLKADGHRVLIFSQMVRMLDILSDYMQLRNYVHQRLDGTVPSDVRKKSIAHFNSPGSPDFAFLLSTRAGGLGINLETADTVIIFDSDWNPQNDLQAMARAHRIGQKSHVNVYRFVSKDTMEEDILERAKRKMVLEYAIINQMDTSQAHLSSKSQPKDASKPDNLSKDELTAVLKYGAQKMFDKDDTQQNRKLDEMDLDDILNRAEDHETMASGGDGGASLGGEGFLASFAAVSDVKNDLSWEDIIPLEDRQRFEQEEEERKLAELAEQTRERKRTHAPISYEGMDVDQPPSAPSKKPKVNAPVRKTAGQKALELKERDIRVLVRSLQRWGDIRQRYDVIVSEAKLQDKNKAMILDTADSIIDLCAEEVERTNAEKRARMAAGETLTNAQKSKAVLVTFRGVGNINAETVLSRNRDLRILNDYLNALPDPYTWELPIENIRPTLNWSGRWGPKDDAMLLVGAYLYGFGNWETIQKDPKLGLEGKFFLDEGKKGEDSSAKPIPNAIHLVRRGDFLLNLLREYNEKLVSYESSMRSKPMKSSMSSMSPPPAHIPNGVKRRADSEAVSAGDEGSTSKKRKRRPTPTFTDSESSDECPSMDESATKEELRPVKKQLKQLKLSGGDMPRDNKVAILKDSLAAIGRRIDLVLENKRNAGEDVDRWKRHLWTFVTLFWPKQVKASKLEEIHAKMVMKESAPRQSSSSSSVKVRPTTGGKSNGSVTPSSSAHRLNGGSKPHR</sequence>
<organism evidence="16 17">
    <name type="scientific">Pyrrhoderma noxium</name>
    <dbReference type="NCBI Taxonomy" id="2282107"/>
    <lineage>
        <taxon>Eukaryota</taxon>
        <taxon>Fungi</taxon>
        <taxon>Dikarya</taxon>
        <taxon>Basidiomycota</taxon>
        <taxon>Agaricomycotina</taxon>
        <taxon>Agaricomycetes</taxon>
        <taxon>Hymenochaetales</taxon>
        <taxon>Hymenochaetaceae</taxon>
        <taxon>Pyrrhoderma</taxon>
    </lineage>
</organism>
<feature type="region of interest" description="Disordered" evidence="12">
    <location>
        <begin position="1410"/>
        <end position="1455"/>
    </location>
</feature>
<dbReference type="PANTHER" id="PTHR45623">
    <property type="entry name" value="CHROMODOMAIN-HELICASE-DNA-BINDING PROTEIN 3-RELATED-RELATED"/>
    <property type="match status" value="1"/>
</dbReference>
<evidence type="ECO:0000313" key="16">
    <source>
        <dbReference type="EMBL" id="PAV18799.1"/>
    </source>
</evidence>
<dbReference type="GO" id="GO:0003678">
    <property type="term" value="F:DNA helicase activity"/>
    <property type="evidence" value="ECO:0007669"/>
    <property type="project" value="UniProtKB-EC"/>
</dbReference>
<evidence type="ECO:0000256" key="1">
    <source>
        <dbReference type="ARBA" id="ARBA00004123"/>
    </source>
</evidence>
<evidence type="ECO:0000256" key="10">
    <source>
        <dbReference type="ARBA" id="ARBA00023125"/>
    </source>
</evidence>
<evidence type="ECO:0000256" key="12">
    <source>
        <dbReference type="SAM" id="MobiDB-lite"/>
    </source>
</evidence>
<dbReference type="Gene3D" id="3.40.50.300">
    <property type="entry name" value="P-loop containing nucleotide triphosphate hydrolases"/>
    <property type="match status" value="1"/>
</dbReference>
<dbReference type="Gene3D" id="1.10.10.60">
    <property type="entry name" value="Homeodomain-like"/>
    <property type="match status" value="1"/>
</dbReference>
<keyword evidence="9" id="KW-0156">Chromatin regulator</keyword>